<dbReference type="RefSeq" id="WP_100263187.1">
    <property type="nucleotide sequence ID" value="NZ_BAABYE010000001.1"/>
</dbReference>
<keyword evidence="2" id="KW-1003">Cell membrane</keyword>
<accession>A0A396AN99</accession>
<evidence type="ECO:0000256" key="2">
    <source>
        <dbReference type="ARBA" id="ARBA00022475"/>
    </source>
</evidence>
<proteinExistence type="predicted"/>
<sequence length="518" mass="59071">MESVNAQLNNKRIAKNTLLLYFRMLFLLAISLFTSRVIFKELGASDFGLYNVIAGFVVMLSFLNGAMGNATQRFLAFELVRNDIVALQNVFCQIQLLHLVISFAILLLGETLGLWFVNSILNIPPDRIFAANIVYQCSLLSTLFTIISVPYNSIIIARENMKLFSMMGLLEGGMKIIVCLMLFLTSKDKLIIYAICLALASVLLRLAYWWYCRRYEETRFRYSIDWSKLKEVGEFAGWSLCGSISTLANMQGINVLINLFFSTIVNAARGIAYQIDGIIRNFVANFQTAMNPQIVKSFSVGDFSKMHSFIYLGSKISFFILYVLSIPIIFNLPFLLQLWLGEYPQETVVFTRLVLANSLIVSLSGVLSISVQATGKIRNYQLTMGFFLLLNLPIAAVLFMFKFPAYSALLVSIVIESILLFLRLLFLQKIVFLNISHYLKNVLCPVGLTIIISFPICYWYYANYSEETFYSFLISSFLYCVVALLFVFLTGLDMDEKGKIIKIMKNKYFNLIYRYGEK</sequence>
<feature type="transmembrane region" description="Helical" evidence="6">
    <location>
        <begin position="309"/>
        <end position="330"/>
    </location>
</feature>
<gene>
    <name evidence="8" type="ORF">DXC44_09165</name>
    <name evidence="7" type="ORF">KSX14_16015</name>
</gene>
<dbReference type="Proteomes" id="UP000261278">
    <property type="component" value="Unassembled WGS sequence"/>
</dbReference>
<feature type="transmembrane region" description="Helical" evidence="6">
    <location>
        <begin position="96"/>
        <end position="117"/>
    </location>
</feature>
<reference evidence="7" key="2">
    <citation type="submission" date="2021-06" db="EMBL/GenBank/DDBJ databases">
        <title>Collection of gut derived symbiotic bacterial strains cultured from healthy donors.</title>
        <authorList>
            <person name="Lin H."/>
            <person name="Littmann E."/>
            <person name="Pamer E.G."/>
        </authorList>
    </citation>
    <scope>NUCLEOTIDE SEQUENCE</scope>
    <source>
        <strain evidence="7">MSK.19.85</strain>
    </source>
</reference>
<feature type="transmembrane region" description="Helical" evidence="6">
    <location>
        <begin position="51"/>
        <end position="75"/>
    </location>
</feature>
<feature type="transmembrane region" description="Helical" evidence="6">
    <location>
        <begin position="438"/>
        <end position="462"/>
    </location>
</feature>
<evidence type="ECO:0000313" key="7">
    <source>
        <dbReference type="EMBL" id="MBV3490108.1"/>
    </source>
</evidence>
<feature type="transmembrane region" description="Helical" evidence="6">
    <location>
        <begin position="20"/>
        <end position="39"/>
    </location>
</feature>
<dbReference type="Proteomes" id="UP000758576">
    <property type="component" value="Unassembled WGS sequence"/>
</dbReference>
<feature type="transmembrane region" description="Helical" evidence="6">
    <location>
        <begin position="350"/>
        <end position="370"/>
    </location>
</feature>
<dbReference type="EMBL" id="QSSN01000009">
    <property type="protein sequence ID" value="RGL86326.1"/>
    <property type="molecule type" value="Genomic_DNA"/>
</dbReference>
<feature type="transmembrane region" description="Helical" evidence="6">
    <location>
        <begin position="382"/>
        <end position="401"/>
    </location>
</feature>
<dbReference type="InterPro" id="IPR050833">
    <property type="entry name" value="Poly_Biosynth_Transport"/>
</dbReference>
<comment type="caution">
    <text evidence="8">The sequence shown here is derived from an EMBL/GenBank/DDBJ whole genome shotgun (WGS) entry which is preliminary data.</text>
</comment>
<protein>
    <submittedName>
        <fullName evidence="8">Lipopolysaccharide biosynthesis protein</fullName>
    </submittedName>
</protein>
<feature type="transmembrane region" description="Helical" evidence="6">
    <location>
        <begin position="468"/>
        <end position="492"/>
    </location>
</feature>
<feature type="transmembrane region" description="Helical" evidence="6">
    <location>
        <begin position="163"/>
        <end position="184"/>
    </location>
</feature>
<evidence type="ECO:0000256" key="4">
    <source>
        <dbReference type="ARBA" id="ARBA00022989"/>
    </source>
</evidence>
<dbReference type="EMBL" id="JAHOGA010000042">
    <property type="protein sequence ID" value="MBV3490108.1"/>
    <property type="molecule type" value="Genomic_DNA"/>
</dbReference>
<feature type="transmembrane region" description="Helical" evidence="6">
    <location>
        <begin position="129"/>
        <end position="151"/>
    </location>
</feature>
<reference evidence="8 9" key="1">
    <citation type="submission" date="2018-08" db="EMBL/GenBank/DDBJ databases">
        <title>A genome reference for cultivated species of the human gut microbiota.</title>
        <authorList>
            <person name="Zou Y."/>
            <person name="Xue W."/>
            <person name="Luo G."/>
        </authorList>
    </citation>
    <scope>NUCLEOTIDE SEQUENCE [LARGE SCALE GENOMIC DNA]</scope>
    <source>
        <strain evidence="8 9">TF05-18</strain>
    </source>
</reference>
<name>A0A396AN99_PHOVU</name>
<dbReference type="AlphaFoldDB" id="A0A396AN99"/>
<keyword evidence="3 6" id="KW-0812">Transmembrane</keyword>
<dbReference type="PANTHER" id="PTHR30250:SF26">
    <property type="entry name" value="PSMA PROTEIN"/>
    <property type="match status" value="1"/>
</dbReference>
<evidence type="ECO:0000313" key="8">
    <source>
        <dbReference type="EMBL" id="RGL86326.1"/>
    </source>
</evidence>
<feature type="transmembrane region" description="Helical" evidence="6">
    <location>
        <begin position="407"/>
        <end position="426"/>
    </location>
</feature>
<evidence type="ECO:0000256" key="3">
    <source>
        <dbReference type="ARBA" id="ARBA00022692"/>
    </source>
</evidence>
<dbReference type="GO" id="GO:0005886">
    <property type="term" value="C:plasma membrane"/>
    <property type="evidence" value="ECO:0007669"/>
    <property type="project" value="UniProtKB-SubCell"/>
</dbReference>
<keyword evidence="5 6" id="KW-0472">Membrane</keyword>
<keyword evidence="4 6" id="KW-1133">Transmembrane helix</keyword>
<dbReference type="PANTHER" id="PTHR30250">
    <property type="entry name" value="PST FAMILY PREDICTED COLANIC ACID TRANSPORTER"/>
    <property type="match status" value="1"/>
</dbReference>
<evidence type="ECO:0000256" key="1">
    <source>
        <dbReference type="ARBA" id="ARBA00004651"/>
    </source>
</evidence>
<evidence type="ECO:0000313" key="9">
    <source>
        <dbReference type="Proteomes" id="UP000261278"/>
    </source>
</evidence>
<comment type="subcellular location">
    <subcellularLocation>
        <location evidence="1">Cell membrane</location>
        <topology evidence="1">Multi-pass membrane protein</topology>
    </subcellularLocation>
</comment>
<feature type="transmembrane region" description="Helical" evidence="6">
    <location>
        <begin position="190"/>
        <end position="211"/>
    </location>
</feature>
<organism evidence="8 9">
    <name type="scientific">Phocaeicola vulgatus</name>
    <name type="common">Bacteroides vulgatus</name>
    <dbReference type="NCBI Taxonomy" id="821"/>
    <lineage>
        <taxon>Bacteria</taxon>
        <taxon>Pseudomonadati</taxon>
        <taxon>Bacteroidota</taxon>
        <taxon>Bacteroidia</taxon>
        <taxon>Bacteroidales</taxon>
        <taxon>Bacteroidaceae</taxon>
        <taxon>Phocaeicola</taxon>
    </lineage>
</organism>
<evidence type="ECO:0000256" key="5">
    <source>
        <dbReference type="ARBA" id="ARBA00023136"/>
    </source>
</evidence>
<evidence type="ECO:0000256" key="6">
    <source>
        <dbReference type="SAM" id="Phobius"/>
    </source>
</evidence>